<reference evidence="1 2" key="1">
    <citation type="submission" date="2017-07" db="EMBL/GenBank/DDBJ databases">
        <title>Isolation and development of strain Bacillus megaterium SR7 for enhanced growth and metabolite production under supercritical carbon dioxide.</title>
        <authorList>
            <person name="Freedman A.J.E."/>
            <person name="Peet K.C."/>
            <person name="Boock J.T."/>
            <person name="Penn K."/>
            <person name="Prather K.L.J."/>
            <person name="Thompson J.R."/>
        </authorList>
    </citation>
    <scope>NUCLEOTIDE SEQUENCE [LARGE SCALE GENOMIC DNA]</scope>
    <source>
        <strain evidence="1 2">SR7</strain>
    </source>
</reference>
<organism evidence="1 2">
    <name type="scientific">Priestia megaterium</name>
    <name type="common">Bacillus megaterium</name>
    <dbReference type="NCBI Taxonomy" id="1404"/>
    <lineage>
        <taxon>Bacteria</taxon>
        <taxon>Bacillati</taxon>
        <taxon>Bacillota</taxon>
        <taxon>Bacilli</taxon>
        <taxon>Bacillales</taxon>
        <taxon>Bacillaceae</taxon>
        <taxon>Priestia</taxon>
    </lineage>
</organism>
<gene>
    <name evidence="1" type="ORF">CIB87_10380</name>
</gene>
<dbReference type="AlphaFoldDB" id="A0AA86LVD1"/>
<sequence length="135" mass="14624">MINMITTPYATNVIIMKVIAVVVTNVESIHANVVESAEKLIVFVVETAIHTHVSVVMNAERQDADAVIGVIVIRVIAAMNVVTLTTIVDAVIDAIAIHVNVAIVVVNQTDIAAVNKAQKTINIMNLSERNYQLLR</sequence>
<accession>A0AA86LVD1</accession>
<dbReference type="EMBL" id="CP022674">
    <property type="protein sequence ID" value="AXI29397.1"/>
    <property type="molecule type" value="Genomic_DNA"/>
</dbReference>
<evidence type="ECO:0000313" key="1">
    <source>
        <dbReference type="EMBL" id="AXI29397.1"/>
    </source>
</evidence>
<proteinExistence type="predicted"/>
<protein>
    <submittedName>
        <fullName evidence="1">Uncharacterized protein</fullName>
    </submittedName>
</protein>
<dbReference type="Proteomes" id="UP000253834">
    <property type="component" value="Chromosome"/>
</dbReference>
<name>A0AA86LVD1_PRIMG</name>
<dbReference type="RefSeq" id="WP_114895425.1">
    <property type="nucleotide sequence ID" value="NZ_CP022674.1"/>
</dbReference>
<evidence type="ECO:0000313" key="2">
    <source>
        <dbReference type="Proteomes" id="UP000253834"/>
    </source>
</evidence>